<dbReference type="VEuPathDB" id="FungiDB:FOC1_g10000122"/>
<sequence>MLLKHFLLGALLALGSVTALPNPETDLHDVEARDNKHHRPRCGKDADFDGIKNKCICKDEGKEFHREHKICRCPEDQMKDPDDPHKCVCKDQDKKLIMGVCKCKGDLEPRGDKCKCPQGTRRHGYKCICKDQDKKLIMGVCKCKGDLEPRGDKCKCPQGTRRHGYKCKRHGH</sequence>
<evidence type="ECO:0000256" key="1">
    <source>
        <dbReference type="SAM" id="SignalP"/>
    </source>
</evidence>
<comment type="caution">
    <text evidence="2">The sequence shown here is derived from an EMBL/GenBank/DDBJ whole genome shotgun (WGS) entry which is preliminary data.</text>
</comment>
<protein>
    <submittedName>
        <fullName evidence="2">Uncharacterized protein</fullName>
    </submittedName>
</protein>
<feature type="chain" id="PRO_5041130531" evidence="1">
    <location>
        <begin position="20"/>
        <end position="172"/>
    </location>
</feature>
<organism evidence="2 3">
    <name type="scientific">Fusarium oxysporum</name>
    <name type="common">Fusarium vascular wilt</name>
    <dbReference type="NCBI Taxonomy" id="5507"/>
    <lineage>
        <taxon>Eukaryota</taxon>
        <taxon>Fungi</taxon>
        <taxon>Dikarya</taxon>
        <taxon>Ascomycota</taxon>
        <taxon>Pezizomycotina</taxon>
        <taxon>Sordariomycetes</taxon>
        <taxon>Hypocreomycetidae</taxon>
        <taxon>Hypocreales</taxon>
        <taxon>Nectriaceae</taxon>
        <taxon>Fusarium</taxon>
        <taxon>Fusarium oxysporum species complex</taxon>
    </lineage>
</organism>
<evidence type="ECO:0000313" key="3">
    <source>
        <dbReference type="Proteomes" id="UP000285860"/>
    </source>
</evidence>
<accession>A0A420Q4I5</accession>
<dbReference type="VEuPathDB" id="FungiDB:FOMG_17140"/>
<dbReference type="VEuPathDB" id="FungiDB:FOXG_17482"/>
<dbReference type="VEuPathDB" id="FungiDB:HZS61_007673"/>
<name>A0A420Q4I5_FUSOX</name>
<dbReference type="EMBL" id="MRCY01000092">
    <property type="protein sequence ID" value="RKK99698.1"/>
    <property type="molecule type" value="Genomic_DNA"/>
</dbReference>
<proteinExistence type="predicted"/>
<gene>
    <name evidence="2" type="ORF">BFJ68_g13103</name>
</gene>
<dbReference type="Proteomes" id="UP000285860">
    <property type="component" value="Unassembled WGS sequence"/>
</dbReference>
<reference evidence="2 3" key="1">
    <citation type="journal article" date="2018" name="Sci. Rep.">
        <title>Characterisation of pathogen-specific regions and novel effector candidates in Fusarium oxysporum f. sp. cepae.</title>
        <authorList>
            <person name="Armitage A.D."/>
            <person name="Taylor A."/>
            <person name="Sobczyk M.K."/>
            <person name="Baxter L."/>
            <person name="Greenfield B.P."/>
            <person name="Bates H.J."/>
            <person name="Wilson F."/>
            <person name="Jackson A.C."/>
            <person name="Ott S."/>
            <person name="Harrison R.J."/>
            <person name="Clarkson J.P."/>
        </authorList>
    </citation>
    <scope>NUCLEOTIDE SEQUENCE [LARGE SCALE GENOMIC DNA]</scope>
    <source>
        <strain evidence="2 3">Fo_A28</strain>
    </source>
</reference>
<evidence type="ECO:0000313" key="2">
    <source>
        <dbReference type="EMBL" id="RKK99698.1"/>
    </source>
</evidence>
<dbReference type="AlphaFoldDB" id="A0A420Q4I5"/>
<feature type="signal peptide" evidence="1">
    <location>
        <begin position="1"/>
        <end position="19"/>
    </location>
</feature>
<keyword evidence="1" id="KW-0732">Signal</keyword>
<dbReference type="VEuPathDB" id="FungiDB:FOC4_g10002410"/>
<dbReference type="VEuPathDB" id="FungiDB:FOZG_13711"/>